<dbReference type="GO" id="GO:0002055">
    <property type="term" value="F:adenine binding"/>
    <property type="evidence" value="ECO:0007669"/>
    <property type="project" value="TreeGrafter"/>
</dbReference>
<reference evidence="15" key="1">
    <citation type="journal article" date="2014" name="Int. J. Syst. Evol. Microbiol.">
        <title>Complete genome sequence of Corynebacterium casei LMG S-19264T (=DSM 44701T), isolated from a smear-ripened cheese.</title>
        <authorList>
            <consortium name="US DOE Joint Genome Institute (JGI-PGF)"/>
            <person name="Walter F."/>
            <person name="Albersmeier A."/>
            <person name="Kalinowski J."/>
            <person name="Ruckert C."/>
        </authorList>
    </citation>
    <scope>NUCLEOTIDE SEQUENCE</scope>
    <source>
        <strain evidence="15">CGMCC 1.12827</strain>
    </source>
</reference>
<comment type="subcellular location">
    <subcellularLocation>
        <location evidence="3 12">Cytoplasm</location>
    </subcellularLocation>
</comment>
<dbReference type="EMBL" id="BMGC01000035">
    <property type="protein sequence ID" value="GGB43410.1"/>
    <property type="molecule type" value="Genomic_DNA"/>
</dbReference>
<evidence type="ECO:0000256" key="6">
    <source>
        <dbReference type="ARBA" id="ARBA00011738"/>
    </source>
</evidence>
<protein>
    <recommendedName>
        <fullName evidence="7 12">Adenine phosphoribosyltransferase</fullName>
        <shortName evidence="12">APRT</shortName>
        <ecNumber evidence="7 12">2.4.2.7</ecNumber>
    </recommendedName>
</protein>
<evidence type="ECO:0000256" key="11">
    <source>
        <dbReference type="ARBA" id="ARBA00022726"/>
    </source>
</evidence>
<keyword evidence="8 12" id="KW-0963">Cytoplasm</keyword>
<evidence type="ECO:0000313" key="16">
    <source>
        <dbReference type="Proteomes" id="UP000621454"/>
    </source>
</evidence>
<evidence type="ECO:0000313" key="15">
    <source>
        <dbReference type="EMBL" id="GGB43410.1"/>
    </source>
</evidence>
<dbReference type="InterPro" id="IPR005764">
    <property type="entry name" value="Ade_phspho_trans"/>
</dbReference>
<dbReference type="Gene3D" id="3.40.50.2020">
    <property type="match status" value="1"/>
</dbReference>
<dbReference type="GO" id="GO:0005737">
    <property type="term" value="C:cytoplasm"/>
    <property type="evidence" value="ECO:0007669"/>
    <property type="project" value="UniProtKB-SubCell"/>
</dbReference>
<dbReference type="InterPro" id="IPR029057">
    <property type="entry name" value="PRTase-like"/>
</dbReference>
<dbReference type="CDD" id="cd06223">
    <property type="entry name" value="PRTases_typeI"/>
    <property type="match status" value="1"/>
</dbReference>
<keyword evidence="10 12" id="KW-0808">Transferase</keyword>
<dbReference type="NCBIfam" id="NF002636">
    <property type="entry name" value="PRK02304.1-5"/>
    <property type="match status" value="1"/>
</dbReference>
<evidence type="ECO:0000256" key="10">
    <source>
        <dbReference type="ARBA" id="ARBA00022679"/>
    </source>
</evidence>
<evidence type="ECO:0000256" key="12">
    <source>
        <dbReference type="HAMAP-Rule" id="MF_00004"/>
    </source>
</evidence>
<accession>A0A916WYD2</accession>
<keyword evidence="9 12" id="KW-0328">Glycosyltransferase</keyword>
<dbReference type="Pfam" id="PF00156">
    <property type="entry name" value="Pribosyltran"/>
    <property type="match status" value="1"/>
</dbReference>
<dbReference type="RefSeq" id="WP_188587971.1">
    <property type="nucleotide sequence ID" value="NZ_BMGC01000035.1"/>
</dbReference>
<dbReference type="Proteomes" id="UP000621454">
    <property type="component" value="Unassembled WGS sequence"/>
</dbReference>
<evidence type="ECO:0000256" key="5">
    <source>
        <dbReference type="ARBA" id="ARBA00008391"/>
    </source>
</evidence>
<sequence length="194" mass="20223">MTDESARQRGAEGDPREHARALIDEKTRRVPDFPEKGIIFQDLSPVLADGDGLASVVDGLIYGLGDVDLVGGIDARGFLIGGAVALRLGVGVLAIRKAGKLPPPTHRREYELEYGTASLELPADGMDLVGKRVLVVDDVLATGGTAIAAVDLLTDVGAEVVAVATIMELDGLGGHERVAKHLGGDIPVTCLWVG</sequence>
<dbReference type="FunFam" id="3.40.50.2020:FF:000004">
    <property type="entry name" value="Adenine phosphoribosyltransferase"/>
    <property type="match status" value="1"/>
</dbReference>
<evidence type="ECO:0000256" key="2">
    <source>
        <dbReference type="ARBA" id="ARBA00003968"/>
    </source>
</evidence>
<comment type="subunit">
    <text evidence="6 12">Homodimer.</text>
</comment>
<dbReference type="GO" id="GO:0016208">
    <property type="term" value="F:AMP binding"/>
    <property type="evidence" value="ECO:0007669"/>
    <property type="project" value="TreeGrafter"/>
</dbReference>
<dbReference type="GO" id="GO:0006166">
    <property type="term" value="P:purine ribonucleoside salvage"/>
    <property type="evidence" value="ECO:0007669"/>
    <property type="project" value="UniProtKB-KW"/>
</dbReference>
<name>A0A916WYD2_9ACTN</name>
<evidence type="ECO:0000256" key="7">
    <source>
        <dbReference type="ARBA" id="ARBA00011893"/>
    </source>
</evidence>
<comment type="function">
    <text evidence="2 12">Catalyzes a salvage reaction resulting in the formation of AMP, that is energically less costly than de novo synthesis.</text>
</comment>
<dbReference type="NCBIfam" id="NF002634">
    <property type="entry name" value="PRK02304.1-3"/>
    <property type="match status" value="1"/>
</dbReference>
<dbReference type="HAMAP" id="MF_00004">
    <property type="entry name" value="Aden_phosphoribosyltr"/>
    <property type="match status" value="1"/>
</dbReference>
<dbReference type="SUPFAM" id="SSF53271">
    <property type="entry name" value="PRTase-like"/>
    <property type="match status" value="1"/>
</dbReference>
<evidence type="ECO:0000256" key="13">
    <source>
        <dbReference type="SAM" id="MobiDB-lite"/>
    </source>
</evidence>
<dbReference type="GO" id="GO:0006168">
    <property type="term" value="P:adenine salvage"/>
    <property type="evidence" value="ECO:0007669"/>
    <property type="project" value="InterPro"/>
</dbReference>
<dbReference type="GO" id="GO:0003999">
    <property type="term" value="F:adenine phosphoribosyltransferase activity"/>
    <property type="evidence" value="ECO:0007669"/>
    <property type="project" value="UniProtKB-UniRule"/>
</dbReference>
<evidence type="ECO:0000256" key="3">
    <source>
        <dbReference type="ARBA" id="ARBA00004496"/>
    </source>
</evidence>
<evidence type="ECO:0000256" key="4">
    <source>
        <dbReference type="ARBA" id="ARBA00004659"/>
    </source>
</evidence>
<proteinExistence type="inferred from homology"/>
<dbReference type="PANTHER" id="PTHR32315:SF3">
    <property type="entry name" value="ADENINE PHOSPHORIBOSYLTRANSFERASE"/>
    <property type="match status" value="1"/>
</dbReference>
<comment type="caution">
    <text evidence="15">The sequence shown here is derived from an EMBL/GenBank/DDBJ whole genome shotgun (WGS) entry which is preliminary data.</text>
</comment>
<reference evidence="15" key="2">
    <citation type="submission" date="2020-09" db="EMBL/GenBank/DDBJ databases">
        <authorList>
            <person name="Sun Q."/>
            <person name="Zhou Y."/>
        </authorList>
    </citation>
    <scope>NUCLEOTIDE SEQUENCE</scope>
    <source>
        <strain evidence="15">CGMCC 1.12827</strain>
    </source>
</reference>
<dbReference type="PANTHER" id="PTHR32315">
    <property type="entry name" value="ADENINE PHOSPHORIBOSYLTRANSFERASE"/>
    <property type="match status" value="1"/>
</dbReference>
<feature type="domain" description="Phosphoribosyltransferase" evidence="14">
    <location>
        <begin position="67"/>
        <end position="170"/>
    </location>
</feature>
<evidence type="ECO:0000256" key="9">
    <source>
        <dbReference type="ARBA" id="ARBA00022676"/>
    </source>
</evidence>
<comment type="similarity">
    <text evidence="5 12">Belongs to the purine/pyrimidine phosphoribosyltransferase family.</text>
</comment>
<dbReference type="AlphaFoldDB" id="A0A916WYD2"/>
<feature type="region of interest" description="Disordered" evidence="13">
    <location>
        <begin position="1"/>
        <end position="20"/>
    </location>
</feature>
<keyword evidence="11 12" id="KW-0660">Purine salvage</keyword>
<organism evidence="15 16">
    <name type="scientific">Gordonia jinhuaensis</name>
    <dbReference type="NCBI Taxonomy" id="1517702"/>
    <lineage>
        <taxon>Bacteria</taxon>
        <taxon>Bacillati</taxon>
        <taxon>Actinomycetota</taxon>
        <taxon>Actinomycetes</taxon>
        <taxon>Mycobacteriales</taxon>
        <taxon>Gordoniaceae</taxon>
        <taxon>Gordonia</taxon>
    </lineage>
</organism>
<dbReference type="GO" id="GO:0044209">
    <property type="term" value="P:AMP salvage"/>
    <property type="evidence" value="ECO:0007669"/>
    <property type="project" value="UniProtKB-UniRule"/>
</dbReference>
<evidence type="ECO:0000259" key="14">
    <source>
        <dbReference type="Pfam" id="PF00156"/>
    </source>
</evidence>
<gene>
    <name evidence="12 15" type="primary">apt</name>
    <name evidence="15" type="ORF">GCM10011489_33650</name>
</gene>
<dbReference type="InterPro" id="IPR050054">
    <property type="entry name" value="UPRTase/APRTase"/>
</dbReference>
<dbReference type="EC" id="2.4.2.7" evidence="7 12"/>
<dbReference type="InterPro" id="IPR000836">
    <property type="entry name" value="PRTase_dom"/>
</dbReference>
<comment type="pathway">
    <text evidence="4 12">Purine metabolism; AMP biosynthesis via salvage pathway; AMP from adenine: step 1/1.</text>
</comment>
<comment type="catalytic activity">
    <reaction evidence="1 12">
        <text>AMP + diphosphate = 5-phospho-alpha-D-ribose 1-diphosphate + adenine</text>
        <dbReference type="Rhea" id="RHEA:16609"/>
        <dbReference type="ChEBI" id="CHEBI:16708"/>
        <dbReference type="ChEBI" id="CHEBI:33019"/>
        <dbReference type="ChEBI" id="CHEBI:58017"/>
        <dbReference type="ChEBI" id="CHEBI:456215"/>
        <dbReference type="EC" id="2.4.2.7"/>
    </reaction>
</comment>
<evidence type="ECO:0000256" key="1">
    <source>
        <dbReference type="ARBA" id="ARBA00000868"/>
    </source>
</evidence>
<keyword evidence="16" id="KW-1185">Reference proteome</keyword>
<evidence type="ECO:0000256" key="8">
    <source>
        <dbReference type="ARBA" id="ARBA00022490"/>
    </source>
</evidence>